<proteinExistence type="predicted"/>
<evidence type="ECO:0000313" key="2">
    <source>
        <dbReference type="EMBL" id="EDL99906.1"/>
    </source>
</evidence>
<protein>
    <submittedName>
        <fullName evidence="2">G protein-coupled receptor 125 (Predicted), isoform CRA_a</fullName>
    </submittedName>
</protein>
<gene>
    <name evidence="2" type="primary">Gpr125_predicted</name>
    <name evidence="2" type="ORF">rCG_35984</name>
</gene>
<keyword evidence="2" id="KW-0675">Receptor</keyword>
<sequence length="105" mass="10987">MERPPLLLPLALLALLWGGERGAVALPAGCKHDGRARGTGRAAGAEGKVVCSSLELAQVLPPDTLPNRTVTLLCSSKCFRPAAHSRIVVHGSFSKISTPGHGTRR</sequence>
<name>A6IJJ4_RAT</name>
<reference evidence="2" key="1">
    <citation type="journal article" date="2005" name="Genome Res.">
        <title>Gene and alternative splicing annotation with AIR.</title>
        <authorList>
            <person name="Florea L."/>
            <person name="Di Francesco V."/>
            <person name="Miller J."/>
            <person name="Turner R."/>
            <person name="Yao A."/>
            <person name="Harris M."/>
            <person name="Walenz B."/>
            <person name="Mobarry C."/>
            <person name="Merkulov G.V."/>
            <person name="Charlab R."/>
            <person name="Dew I."/>
            <person name="Deng Z."/>
            <person name="Istrail S."/>
            <person name="Li P."/>
            <person name="Sutton G."/>
        </authorList>
    </citation>
    <scope>NUCLEOTIDE SEQUENCE</scope>
    <source>
        <strain evidence="2">BN</strain>
    </source>
</reference>
<dbReference type="AlphaFoldDB" id="A6IJJ4"/>
<dbReference type="EMBL" id="CH473963">
    <property type="protein sequence ID" value="EDL99906.1"/>
    <property type="molecule type" value="Genomic_DNA"/>
</dbReference>
<dbReference type="Proteomes" id="UP000234681">
    <property type="component" value="Chromosome 14"/>
</dbReference>
<evidence type="ECO:0000256" key="1">
    <source>
        <dbReference type="SAM" id="SignalP"/>
    </source>
</evidence>
<keyword evidence="1" id="KW-0732">Signal</keyword>
<organism evidence="2">
    <name type="scientific">Rattus norvegicus</name>
    <name type="common">Rat</name>
    <dbReference type="NCBI Taxonomy" id="10116"/>
    <lineage>
        <taxon>Eukaryota</taxon>
        <taxon>Metazoa</taxon>
        <taxon>Chordata</taxon>
        <taxon>Craniata</taxon>
        <taxon>Vertebrata</taxon>
        <taxon>Euteleostomi</taxon>
        <taxon>Mammalia</taxon>
        <taxon>Eutheria</taxon>
        <taxon>Euarchontoglires</taxon>
        <taxon>Glires</taxon>
        <taxon>Rodentia</taxon>
        <taxon>Myomorpha</taxon>
        <taxon>Muroidea</taxon>
        <taxon>Muridae</taxon>
        <taxon>Murinae</taxon>
        <taxon>Rattus</taxon>
    </lineage>
</organism>
<feature type="chain" id="PRO_5039887336" evidence="1">
    <location>
        <begin position="23"/>
        <end position="105"/>
    </location>
</feature>
<reference evidence="2" key="2">
    <citation type="submission" date="2005-07" db="EMBL/GenBank/DDBJ databases">
        <authorList>
            <person name="Mural R.J."/>
            <person name="Li P.W."/>
            <person name="Adams M.D."/>
            <person name="Amanatides P.G."/>
            <person name="Baden-Tillson H."/>
            <person name="Barnstead M."/>
            <person name="Chin S.H."/>
            <person name="Dew I."/>
            <person name="Evans C.A."/>
            <person name="Ferriera S."/>
            <person name="Flanigan M."/>
            <person name="Fosler C."/>
            <person name="Glodek A."/>
            <person name="Gu Z."/>
            <person name="Holt R.A."/>
            <person name="Jennings D."/>
            <person name="Kraft C.L."/>
            <person name="Lu F."/>
            <person name="Nguyen T."/>
            <person name="Nusskern D.R."/>
            <person name="Pfannkoch C.M."/>
            <person name="Sitter C."/>
            <person name="Sutton G.G."/>
            <person name="Venter J.C."/>
            <person name="Wang Z."/>
            <person name="Woodage T."/>
            <person name="Zheng X.H."/>
            <person name="Zhong F."/>
        </authorList>
    </citation>
    <scope>NUCLEOTIDE SEQUENCE</scope>
    <source>
        <strain evidence="2">BN</strain>
    </source>
</reference>
<accession>A6IJJ4</accession>
<feature type="signal peptide" evidence="1">
    <location>
        <begin position="1"/>
        <end position="22"/>
    </location>
</feature>